<name>A0A9P6ZLA9_9AGAM</name>
<reference evidence="1" key="1">
    <citation type="journal article" date="2020" name="New Phytol.">
        <title>Comparative genomics reveals dynamic genome evolution in host specialist ectomycorrhizal fungi.</title>
        <authorList>
            <person name="Lofgren L.A."/>
            <person name="Nguyen N.H."/>
            <person name="Vilgalys R."/>
            <person name="Ruytinx J."/>
            <person name="Liao H.L."/>
            <person name="Branco S."/>
            <person name="Kuo A."/>
            <person name="LaButti K."/>
            <person name="Lipzen A."/>
            <person name="Andreopoulos W."/>
            <person name="Pangilinan J."/>
            <person name="Riley R."/>
            <person name="Hundley H."/>
            <person name="Na H."/>
            <person name="Barry K."/>
            <person name="Grigoriev I.V."/>
            <person name="Stajich J.E."/>
            <person name="Kennedy P.G."/>
        </authorList>
    </citation>
    <scope>NUCLEOTIDE SEQUENCE</scope>
    <source>
        <strain evidence="1">DOB743</strain>
    </source>
</reference>
<proteinExistence type="predicted"/>
<dbReference type="Proteomes" id="UP000714275">
    <property type="component" value="Unassembled WGS sequence"/>
</dbReference>
<gene>
    <name evidence="1" type="ORF">EV702DRAFT_1137910</name>
</gene>
<comment type="caution">
    <text evidence="1">The sequence shown here is derived from an EMBL/GenBank/DDBJ whole genome shotgun (WGS) entry which is preliminary data.</text>
</comment>
<protein>
    <submittedName>
        <fullName evidence="1">Uncharacterized protein</fullName>
    </submittedName>
</protein>
<evidence type="ECO:0000313" key="1">
    <source>
        <dbReference type="EMBL" id="KAG1771088.1"/>
    </source>
</evidence>
<dbReference type="OrthoDB" id="2656072at2759"/>
<dbReference type="AlphaFoldDB" id="A0A9P6ZLA9"/>
<organism evidence="1 2">
    <name type="scientific">Suillus placidus</name>
    <dbReference type="NCBI Taxonomy" id="48579"/>
    <lineage>
        <taxon>Eukaryota</taxon>
        <taxon>Fungi</taxon>
        <taxon>Dikarya</taxon>
        <taxon>Basidiomycota</taxon>
        <taxon>Agaricomycotina</taxon>
        <taxon>Agaricomycetes</taxon>
        <taxon>Agaricomycetidae</taxon>
        <taxon>Boletales</taxon>
        <taxon>Suillineae</taxon>
        <taxon>Suillaceae</taxon>
        <taxon>Suillus</taxon>
    </lineage>
</organism>
<evidence type="ECO:0000313" key="2">
    <source>
        <dbReference type="Proteomes" id="UP000714275"/>
    </source>
</evidence>
<dbReference type="EMBL" id="JABBWD010000061">
    <property type="protein sequence ID" value="KAG1771088.1"/>
    <property type="molecule type" value="Genomic_DNA"/>
</dbReference>
<accession>A0A9P6ZLA9</accession>
<keyword evidence="2" id="KW-1185">Reference proteome</keyword>
<sequence length="273" mass="30962">MSNHGSSSRKITGLSKASIRHRYRGLSRHSAVLPAGRQGERMEAVQNKRRQEISEMSSVDRETVENMISDIGMAIDNEPYTAPPGEEGLDISHEGGEYEAFEGLSEQVASLSNYRYVDSRTQNDRIELQTEQWSSQLDWLVKAYLDYRSCDCGDGMPCIPDADVAIDGTDGLLLTDIDLVDIFGRQQILLIYHGYLGCSPLHPTVAISIRTLATYRQYHRACPRFSIQAQCKALCNLHDMPYRPYLNSQFSDAYDTYLEILYRVDRCLNEVLM</sequence>